<dbReference type="InterPro" id="IPR043128">
    <property type="entry name" value="Rev_trsase/Diguanyl_cyclase"/>
</dbReference>
<proteinExistence type="predicted"/>
<dbReference type="EMBL" id="JBBWWQ010000019">
    <property type="protein sequence ID" value="KAK8919298.1"/>
    <property type="molecule type" value="Genomic_DNA"/>
</dbReference>
<organism evidence="1 2">
    <name type="scientific">Platanthera zijinensis</name>
    <dbReference type="NCBI Taxonomy" id="2320716"/>
    <lineage>
        <taxon>Eukaryota</taxon>
        <taxon>Viridiplantae</taxon>
        <taxon>Streptophyta</taxon>
        <taxon>Embryophyta</taxon>
        <taxon>Tracheophyta</taxon>
        <taxon>Spermatophyta</taxon>
        <taxon>Magnoliopsida</taxon>
        <taxon>Liliopsida</taxon>
        <taxon>Asparagales</taxon>
        <taxon>Orchidaceae</taxon>
        <taxon>Orchidoideae</taxon>
        <taxon>Orchideae</taxon>
        <taxon>Orchidinae</taxon>
        <taxon>Platanthera</taxon>
    </lineage>
</organism>
<dbReference type="Gene3D" id="3.30.70.270">
    <property type="match status" value="1"/>
</dbReference>
<keyword evidence="2" id="KW-1185">Reference proteome</keyword>
<name>A0AAP0AYP5_9ASPA</name>
<accession>A0AAP0AYP5</accession>
<comment type="caution">
    <text evidence="1">The sequence shown here is derived from an EMBL/GenBank/DDBJ whole genome shotgun (WGS) entry which is preliminary data.</text>
</comment>
<dbReference type="AlphaFoldDB" id="A0AAP0AYP5"/>
<evidence type="ECO:0008006" key="3">
    <source>
        <dbReference type="Google" id="ProtNLM"/>
    </source>
</evidence>
<dbReference type="Proteomes" id="UP001418222">
    <property type="component" value="Unassembled WGS sequence"/>
</dbReference>
<evidence type="ECO:0000313" key="2">
    <source>
        <dbReference type="Proteomes" id="UP001418222"/>
    </source>
</evidence>
<protein>
    <recommendedName>
        <fullName evidence="3">Reverse transcriptase domain-containing protein</fullName>
    </recommendedName>
</protein>
<gene>
    <name evidence="1" type="ORF">KSP39_PZI021492</name>
</gene>
<evidence type="ECO:0000313" key="1">
    <source>
        <dbReference type="EMBL" id="KAK8919298.1"/>
    </source>
</evidence>
<reference evidence="1 2" key="1">
    <citation type="journal article" date="2022" name="Nat. Plants">
        <title>Genomes of leafy and leafless Platanthera orchids illuminate the evolution of mycoheterotrophy.</title>
        <authorList>
            <person name="Li M.H."/>
            <person name="Liu K.W."/>
            <person name="Li Z."/>
            <person name="Lu H.C."/>
            <person name="Ye Q.L."/>
            <person name="Zhang D."/>
            <person name="Wang J.Y."/>
            <person name="Li Y.F."/>
            <person name="Zhong Z.M."/>
            <person name="Liu X."/>
            <person name="Yu X."/>
            <person name="Liu D.K."/>
            <person name="Tu X.D."/>
            <person name="Liu B."/>
            <person name="Hao Y."/>
            <person name="Liao X.Y."/>
            <person name="Jiang Y.T."/>
            <person name="Sun W.H."/>
            <person name="Chen J."/>
            <person name="Chen Y.Q."/>
            <person name="Ai Y."/>
            <person name="Zhai J.W."/>
            <person name="Wu S.S."/>
            <person name="Zhou Z."/>
            <person name="Hsiao Y.Y."/>
            <person name="Wu W.L."/>
            <person name="Chen Y.Y."/>
            <person name="Lin Y.F."/>
            <person name="Hsu J.L."/>
            <person name="Li C.Y."/>
            <person name="Wang Z.W."/>
            <person name="Zhao X."/>
            <person name="Zhong W.Y."/>
            <person name="Ma X.K."/>
            <person name="Ma L."/>
            <person name="Huang J."/>
            <person name="Chen G.Z."/>
            <person name="Huang M.Z."/>
            <person name="Huang L."/>
            <person name="Peng D.H."/>
            <person name="Luo Y.B."/>
            <person name="Zou S.Q."/>
            <person name="Chen S.P."/>
            <person name="Lan S."/>
            <person name="Tsai W.C."/>
            <person name="Van de Peer Y."/>
            <person name="Liu Z.J."/>
        </authorList>
    </citation>
    <scope>NUCLEOTIDE SEQUENCE [LARGE SCALE GENOMIC DNA]</scope>
    <source>
        <strain evidence="1">Lor287</strain>
    </source>
</reference>
<sequence>MSRCLLLFDLIRGMSHLQIPKDISNKQYLKCLLFADDIVLVDETREGVNAKLESWLDTLEKKGFRLSRAKTEYMELKFSSTRWTDGVVFKLGDQDIFRSECFNIPWCVENCEVKVANCAVWELYPRGLCGLDRRIGRSAIRQRLADGLAARAICPRGLRGQDWQLIKTADVLEVAALAVCANRGGGQPDRFVLRQQDVPRWFSIRGVRQGADWTGARQTGMADVLV</sequence>